<gene>
    <name evidence="1" type="ORF">CDAR_574021</name>
</gene>
<protein>
    <submittedName>
        <fullName evidence="1">Uncharacterized protein</fullName>
    </submittedName>
</protein>
<sequence>MAFASETLDPWRLEHFEPPSAFASMLQVTNDNEYSPSHYLDVVVKENDQRIIIGIEMKPCEVSNGDDYDL</sequence>
<reference evidence="1 2" key="1">
    <citation type="submission" date="2021-06" db="EMBL/GenBank/DDBJ databases">
        <title>Caerostris darwini draft genome.</title>
        <authorList>
            <person name="Kono N."/>
            <person name="Arakawa K."/>
        </authorList>
    </citation>
    <scope>NUCLEOTIDE SEQUENCE [LARGE SCALE GENOMIC DNA]</scope>
</reference>
<accession>A0AAV4T7Q4</accession>
<evidence type="ECO:0000313" key="1">
    <source>
        <dbReference type="EMBL" id="GIY41214.1"/>
    </source>
</evidence>
<dbReference type="Proteomes" id="UP001054837">
    <property type="component" value="Unassembled WGS sequence"/>
</dbReference>
<keyword evidence="2" id="KW-1185">Reference proteome</keyword>
<dbReference type="AlphaFoldDB" id="A0AAV4T7Q4"/>
<evidence type="ECO:0000313" key="2">
    <source>
        <dbReference type="Proteomes" id="UP001054837"/>
    </source>
</evidence>
<comment type="caution">
    <text evidence="1">The sequence shown here is derived from an EMBL/GenBank/DDBJ whole genome shotgun (WGS) entry which is preliminary data.</text>
</comment>
<dbReference type="EMBL" id="BPLQ01009039">
    <property type="protein sequence ID" value="GIY41214.1"/>
    <property type="molecule type" value="Genomic_DNA"/>
</dbReference>
<proteinExistence type="predicted"/>
<name>A0AAV4T7Q4_9ARAC</name>
<organism evidence="1 2">
    <name type="scientific">Caerostris darwini</name>
    <dbReference type="NCBI Taxonomy" id="1538125"/>
    <lineage>
        <taxon>Eukaryota</taxon>
        <taxon>Metazoa</taxon>
        <taxon>Ecdysozoa</taxon>
        <taxon>Arthropoda</taxon>
        <taxon>Chelicerata</taxon>
        <taxon>Arachnida</taxon>
        <taxon>Araneae</taxon>
        <taxon>Araneomorphae</taxon>
        <taxon>Entelegynae</taxon>
        <taxon>Araneoidea</taxon>
        <taxon>Araneidae</taxon>
        <taxon>Caerostris</taxon>
    </lineage>
</organism>